<feature type="region of interest" description="Disordered" evidence="1">
    <location>
        <begin position="73"/>
        <end position="108"/>
    </location>
</feature>
<dbReference type="EMBL" id="JAHRIP010007087">
    <property type="protein sequence ID" value="MEQ2282231.1"/>
    <property type="molecule type" value="Genomic_DNA"/>
</dbReference>
<organism evidence="2 3">
    <name type="scientific">Ameca splendens</name>
    <dbReference type="NCBI Taxonomy" id="208324"/>
    <lineage>
        <taxon>Eukaryota</taxon>
        <taxon>Metazoa</taxon>
        <taxon>Chordata</taxon>
        <taxon>Craniata</taxon>
        <taxon>Vertebrata</taxon>
        <taxon>Euteleostomi</taxon>
        <taxon>Actinopterygii</taxon>
        <taxon>Neopterygii</taxon>
        <taxon>Teleostei</taxon>
        <taxon>Neoteleostei</taxon>
        <taxon>Acanthomorphata</taxon>
        <taxon>Ovalentaria</taxon>
        <taxon>Atherinomorphae</taxon>
        <taxon>Cyprinodontiformes</taxon>
        <taxon>Goodeidae</taxon>
        <taxon>Ameca</taxon>
    </lineage>
</organism>
<feature type="compositionally biased region" description="Basic and acidic residues" evidence="1">
    <location>
        <begin position="73"/>
        <end position="86"/>
    </location>
</feature>
<accession>A0ABV0XL79</accession>
<proteinExistence type="predicted"/>
<gene>
    <name evidence="2" type="ORF">AMECASPLE_038434</name>
</gene>
<protein>
    <submittedName>
        <fullName evidence="2">Uncharacterized protein</fullName>
    </submittedName>
</protein>
<keyword evidence="3" id="KW-1185">Reference proteome</keyword>
<evidence type="ECO:0000313" key="3">
    <source>
        <dbReference type="Proteomes" id="UP001469553"/>
    </source>
</evidence>
<feature type="compositionally biased region" description="Basic and acidic residues" evidence="1">
    <location>
        <begin position="95"/>
        <end position="108"/>
    </location>
</feature>
<sequence>MSEHISGNEEGGEHSASIEKYNTIFSKPTSDELDGIVLTQSNYDLTRTLKRSAFLPWKKSKLRGKLVFKKDNPIPAKHIHEGEGEAIHAPQSADRAPEKLTAPEEESK</sequence>
<evidence type="ECO:0000313" key="2">
    <source>
        <dbReference type="EMBL" id="MEQ2282231.1"/>
    </source>
</evidence>
<dbReference type="Proteomes" id="UP001469553">
    <property type="component" value="Unassembled WGS sequence"/>
</dbReference>
<comment type="caution">
    <text evidence="2">The sequence shown here is derived from an EMBL/GenBank/DDBJ whole genome shotgun (WGS) entry which is preliminary data.</text>
</comment>
<evidence type="ECO:0000256" key="1">
    <source>
        <dbReference type="SAM" id="MobiDB-lite"/>
    </source>
</evidence>
<name>A0ABV0XL79_9TELE</name>
<reference evidence="2 3" key="1">
    <citation type="submission" date="2021-06" db="EMBL/GenBank/DDBJ databases">
        <authorList>
            <person name="Palmer J.M."/>
        </authorList>
    </citation>
    <scope>NUCLEOTIDE SEQUENCE [LARGE SCALE GENOMIC DNA]</scope>
    <source>
        <strain evidence="2 3">AS_MEX2019</strain>
        <tissue evidence="2">Muscle</tissue>
    </source>
</reference>